<dbReference type="GO" id="GO:0008270">
    <property type="term" value="F:zinc ion binding"/>
    <property type="evidence" value="ECO:0007669"/>
    <property type="project" value="UniProtKB-KW"/>
</dbReference>
<dbReference type="Pfam" id="PF10650">
    <property type="entry name" value="zf-C3H1"/>
    <property type="match status" value="1"/>
</dbReference>
<feature type="compositionally biased region" description="Basic residues" evidence="2">
    <location>
        <begin position="75"/>
        <end position="85"/>
    </location>
</feature>
<dbReference type="AlphaFoldDB" id="A0AAV9IKB3"/>
<feature type="compositionally biased region" description="Polar residues" evidence="2">
    <location>
        <begin position="361"/>
        <end position="375"/>
    </location>
</feature>
<reference evidence="4 5" key="1">
    <citation type="submission" date="2022-07" db="EMBL/GenBank/DDBJ databases">
        <title>Genome-wide signatures of adaptation to extreme environments.</title>
        <authorList>
            <person name="Cho C.H."/>
            <person name="Yoon H.S."/>
        </authorList>
    </citation>
    <scope>NUCLEOTIDE SEQUENCE [LARGE SCALE GENOMIC DNA]</scope>
    <source>
        <strain evidence="4 5">108.79 E11</strain>
    </source>
</reference>
<feature type="compositionally biased region" description="Polar residues" evidence="2">
    <location>
        <begin position="19"/>
        <end position="34"/>
    </location>
</feature>
<evidence type="ECO:0000313" key="4">
    <source>
        <dbReference type="EMBL" id="KAK4527950.1"/>
    </source>
</evidence>
<evidence type="ECO:0000256" key="2">
    <source>
        <dbReference type="SAM" id="MobiDB-lite"/>
    </source>
</evidence>
<gene>
    <name evidence="4" type="ORF">GAYE_SCF47G5884</name>
</gene>
<feature type="region of interest" description="Disordered" evidence="2">
    <location>
        <begin position="1"/>
        <end position="115"/>
    </location>
</feature>
<feature type="domain" description="C3H1-type" evidence="3">
    <location>
        <begin position="676"/>
        <end position="702"/>
    </location>
</feature>
<feature type="region of interest" description="Disordered" evidence="2">
    <location>
        <begin position="419"/>
        <end position="479"/>
    </location>
</feature>
<feature type="compositionally biased region" description="Low complexity" evidence="2">
    <location>
        <begin position="194"/>
        <end position="206"/>
    </location>
</feature>
<evidence type="ECO:0000259" key="3">
    <source>
        <dbReference type="PROSITE" id="PS50103"/>
    </source>
</evidence>
<feature type="compositionally biased region" description="Basic and acidic residues" evidence="2">
    <location>
        <begin position="462"/>
        <end position="479"/>
    </location>
</feature>
<accession>A0AAV9IKB3</accession>
<feature type="compositionally biased region" description="Basic residues" evidence="2">
    <location>
        <begin position="246"/>
        <end position="263"/>
    </location>
</feature>
<feature type="compositionally biased region" description="Low complexity" evidence="2">
    <location>
        <begin position="58"/>
        <end position="74"/>
    </location>
</feature>
<feature type="zinc finger region" description="C3H1-type" evidence="1">
    <location>
        <begin position="676"/>
        <end position="702"/>
    </location>
</feature>
<sequence length="824" mass="95214">MTSFQEQQGELEDGELQETSVFDVSHPSPTTMWTASHRDERGGPVSSHLVPSYPHSFPPTTTTTTASSSFSSPSRGRKRPPKRGMSRMTWPCPTSRTNNNNNNNNDGGTSFPPHVASIVGGMDPLGTNTTTSMVNIGDQVIQVISSLLAQGFQVPMDWFQNPQIYQWLVEWVRQSKSTELATTKSSWAPPSGETPSGWTLGTTTTKTMDDYKESPGESIGTNNNYSMNNKKNNHESYPSIMPTNPKKSRPYTKKIPKKPKKSRNWTIYTTPRKQQEVDNTKLENPPNEQPQEMTIHEQYQHTEPKKQSSTLEELRNQAKMALKSSVDNATRDVVNNKASQESSPAKQQQVTTNHEEKEPGKTTSSPKENPSSSLVITVEDSESNHSASGGDEKNTSRSRWSTLEELRRRVQELEERKKQYLQKRAKSTEEEHKKKIAKSNHLFSDSTLPLSSTPTMTTTTTPKDETQRKEEQDDHSEEAKAWMERLEREAARAWEEHDKSITEEIEARNKLIRMRTCEETARESSRILKELWKKSRMDIQQYARQANAMEKQIEQIEVQRRRSLAIAEKSQRKLERLRRWIAMESLMDKEIDFAHPSSLSIFWEPHLSSSRRRPRSSYAYEKEETTIQSNQVANIYSPSPMTRNSWKPWMSMFRCFPLLHEVTEDVQLMTWYNDISWDIEICRYDLHGSCSDPDCKFQHADKYCHPSIHVVFKKIEKSCCTLFWLRYGMEPDEKRCQALKRTLHSLLYSTKHKEEEKETWRQYFRATIPQLVVEWLQSSSSSSEEKEEQSMIAWTTTGEDHAMDDTWDYGKYSSLSSRYFLDTP</sequence>
<dbReference type="Proteomes" id="UP001300502">
    <property type="component" value="Unassembled WGS sequence"/>
</dbReference>
<evidence type="ECO:0000256" key="1">
    <source>
        <dbReference type="PROSITE-ProRule" id="PRU00723"/>
    </source>
</evidence>
<dbReference type="InterPro" id="IPR019607">
    <property type="entry name" value="Putative_zinc-finger_domain"/>
</dbReference>
<dbReference type="InterPro" id="IPR000571">
    <property type="entry name" value="Znf_CCCH"/>
</dbReference>
<keyword evidence="5" id="KW-1185">Reference proteome</keyword>
<evidence type="ECO:0000313" key="5">
    <source>
        <dbReference type="Proteomes" id="UP001300502"/>
    </source>
</evidence>
<proteinExistence type="predicted"/>
<dbReference type="EMBL" id="JANCYU010000058">
    <property type="protein sequence ID" value="KAK4527950.1"/>
    <property type="molecule type" value="Genomic_DNA"/>
</dbReference>
<feature type="region of interest" description="Disordered" evidence="2">
    <location>
        <begin position="180"/>
        <end position="292"/>
    </location>
</feature>
<protein>
    <recommendedName>
        <fullName evidence="3">C3H1-type domain-containing protein</fullName>
    </recommendedName>
</protein>
<keyword evidence="1" id="KW-0862">Zinc</keyword>
<keyword evidence="1" id="KW-0479">Metal-binding</keyword>
<keyword evidence="1" id="KW-0863">Zinc-finger</keyword>
<comment type="caution">
    <text evidence="4">The sequence shown here is derived from an EMBL/GenBank/DDBJ whole genome shotgun (WGS) entry which is preliminary data.</text>
</comment>
<organism evidence="4 5">
    <name type="scientific">Galdieria yellowstonensis</name>
    <dbReference type="NCBI Taxonomy" id="3028027"/>
    <lineage>
        <taxon>Eukaryota</taxon>
        <taxon>Rhodophyta</taxon>
        <taxon>Bangiophyceae</taxon>
        <taxon>Galdieriales</taxon>
        <taxon>Galdieriaceae</taxon>
        <taxon>Galdieria</taxon>
    </lineage>
</organism>
<name>A0AAV9IKB3_9RHOD</name>
<feature type="region of interest" description="Disordered" evidence="2">
    <location>
        <begin position="335"/>
        <end position="400"/>
    </location>
</feature>
<dbReference type="PROSITE" id="PS50103">
    <property type="entry name" value="ZF_C3H1"/>
    <property type="match status" value="1"/>
</dbReference>
<feature type="compositionally biased region" description="Low complexity" evidence="2">
    <location>
        <begin position="446"/>
        <end position="461"/>
    </location>
</feature>
<feature type="compositionally biased region" description="Polar residues" evidence="2">
    <location>
        <begin position="336"/>
        <end position="352"/>
    </location>
</feature>